<dbReference type="Pfam" id="PF21154">
    <property type="entry name" value="RPN7_PSMD6_C"/>
    <property type="match status" value="1"/>
</dbReference>
<keyword evidence="5" id="KW-1185">Reference proteome</keyword>
<dbReference type="InterPro" id="IPR000717">
    <property type="entry name" value="PCI_dom"/>
</dbReference>
<dbReference type="PANTHER" id="PTHR14145:SF1">
    <property type="entry name" value="26S PROTEASOME NON-ATPASE REGULATORY SUBUNIT 6"/>
    <property type="match status" value="1"/>
</dbReference>
<protein>
    <submittedName>
        <fullName evidence="4">PCI-domain-containing protein</fullName>
    </submittedName>
</protein>
<reference evidence="4" key="1">
    <citation type="journal article" date="2020" name="Stud. Mycol.">
        <title>101 Dothideomycetes genomes: a test case for predicting lifestyles and emergence of pathogens.</title>
        <authorList>
            <person name="Haridas S."/>
            <person name="Albert R."/>
            <person name="Binder M."/>
            <person name="Bloem J."/>
            <person name="Labutti K."/>
            <person name="Salamov A."/>
            <person name="Andreopoulos B."/>
            <person name="Baker S."/>
            <person name="Barry K."/>
            <person name="Bills G."/>
            <person name="Bluhm B."/>
            <person name="Cannon C."/>
            <person name="Castanera R."/>
            <person name="Culley D."/>
            <person name="Daum C."/>
            <person name="Ezra D."/>
            <person name="Gonzalez J."/>
            <person name="Henrissat B."/>
            <person name="Kuo A."/>
            <person name="Liang C."/>
            <person name="Lipzen A."/>
            <person name="Lutzoni F."/>
            <person name="Magnuson J."/>
            <person name="Mondo S."/>
            <person name="Nolan M."/>
            <person name="Ohm R."/>
            <person name="Pangilinan J."/>
            <person name="Park H.-J."/>
            <person name="Ramirez L."/>
            <person name="Alfaro M."/>
            <person name="Sun H."/>
            <person name="Tritt A."/>
            <person name="Yoshinaga Y."/>
            <person name="Zwiers L.-H."/>
            <person name="Turgeon B."/>
            <person name="Goodwin S."/>
            <person name="Spatafora J."/>
            <person name="Crous P."/>
            <person name="Grigoriev I."/>
        </authorList>
    </citation>
    <scope>NUCLEOTIDE SEQUENCE</scope>
    <source>
        <strain evidence="4">ATCC 74209</strain>
    </source>
</reference>
<dbReference type="SMART" id="SM00088">
    <property type="entry name" value="PINT"/>
    <property type="match status" value="1"/>
</dbReference>
<dbReference type="PROSITE" id="PS50250">
    <property type="entry name" value="PCI"/>
    <property type="match status" value="1"/>
</dbReference>
<feature type="region of interest" description="Disordered" evidence="2">
    <location>
        <begin position="64"/>
        <end position="84"/>
    </location>
</feature>
<dbReference type="InterPro" id="IPR036390">
    <property type="entry name" value="WH_DNA-bd_sf"/>
</dbReference>
<dbReference type="InterPro" id="IPR049549">
    <property type="entry name" value="RPN7_PSMD6_C"/>
</dbReference>
<dbReference type="Pfam" id="PF01399">
    <property type="entry name" value="PCI"/>
    <property type="match status" value="1"/>
</dbReference>
<sequence length="485" mass="53439">MGDPQFAKYPDLQLAQHIFQLTNPASSKAAKEASLKSVQHAITEHTMAPLYRYLAHPVEGVLNAPGEGSAQQPAGHRRPSSSVTTMLATKNPSLEVSLPWDEKVYETLAAENEKELAAIKKEEDEATENAGETEVQAARGKRAEYYTRIGDKEKAITEFEALFEKTSILGTKIDLVLAIIRIGLFFGDKVLVKKTIERASTLVESGGDWDRRNRLKAYQGLHLLTVRSHAQAAPLLLDSLSTFTSYELCTYSSLVIYAVLAGSVSLKRVDFKSKVVDAPEIKAILGDTEDKLSAITGEISAGPSAGDEEMGDGSASTATPVPTAVNLTTLGGKQDAEVSIDFSPLSRLVKSLYDGNYKNFFGALAEVEVNFLSQDRYLYEHKGWYVREMRLRAYQQLLQSYRVVGLQSMANDFGVTVDFLDKDLAKFIAADRIPCTIDRVKGIIETNRPDDKNKQYADVVKQGDQLITKLQKYGQAVRLRGSERG</sequence>
<evidence type="ECO:0000259" key="3">
    <source>
        <dbReference type="PROSITE" id="PS50250"/>
    </source>
</evidence>
<dbReference type="OrthoDB" id="1452at2759"/>
<evidence type="ECO:0000256" key="2">
    <source>
        <dbReference type="SAM" id="MobiDB-lite"/>
    </source>
</evidence>
<evidence type="ECO:0000313" key="4">
    <source>
        <dbReference type="EMBL" id="KAF2205382.1"/>
    </source>
</evidence>
<keyword evidence="1" id="KW-0647">Proteasome</keyword>
<feature type="domain" description="PCI" evidence="3">
    <location>
        <begin position="228"/>
        <end position="451"/>
    </location>
</feature>
<comment type="caution">
    <text evidence="4">The sequence shown here is derived from an EMBL/GenBank/DDBJ whole genome shotgun (WGS) entry which is preliminary data.</text>
</comment>
<dbReference type="EMBL" id="ML993857">
    <property type="protein sequence ID" value="KAF2205382.1"/>
    <property type="molecule type" value="Genomic_DNA"/>
</dbReference>
<name>A0A9P4JU64_9PLEO</name>
<organism evidence="4 5">
    <name type="scientific">Delitschia confertaspora ATCC 74209</name>
    <dbReference type="NCBI Taxonomy" id="1513339"/>
    <lineage>
        <taxon>Eukaryota</taxon>
        <taxon>Fungi</taxon>
        <taxon>Dikarya</taxon>
        <taxon>Ascomycota</taxon>
        <taxon>Pezizomycotina</taxon>
        <taxon>Dothideomycetes</taxon>
        <taxon>Pleosporomycetidae</taxon>
        <taxon>Pleosporales</taxon>
        <taxon>Delitschiaceae</taxon>
        <taxon>Delitschia</taxon>
    </lineage>
</organism>
<dbReference type="SUPFAM" id="SSF46785">
    <property type="entry name" value="Winged helix' DNA-binding domain"/>
    <property type="match status" value="1"/>
</dbReference>
<dbReference type="Gene3D" id="1.25.40.570">
    <property type="match status" value="2"/>
</dbReference>
<dbReference type="FunFam" id="1.25.40.570:FF:000013">
    <property type="entry name" value="Proteasome regulatory particle subunit (RpnG)"/>
    <property type="match status" value="1"/>
</dbReference>
<evidence type="ECO:0000256" key="1">
    <source>
        <dbReference type="ARBA" id="ARBA00022942"/>
    </source>
</evidence>
<dbReference type="Pfam" id="PF10602">
    <property type="entry name" value="RPN7"/>
    <property type="match status" value="1"/>
</dbReference>
<dbReference type="AlphaFoldDB" id="A0A9P4JU64"/>
<dbReference type="InterPro" id="IPR045135">
    <property type="entry name" value="Rpn7_N"/>
</dbReference>
<dbReference type="GO" id="GO:0043161">
    <property type="term" value="P:proteasome-mediated ubiquitin-dependent protein catabolic process"/>
    <property type="evidence" value="ECO:0007669"/>
    <property type="project" value="TreeGrafter"/>
</dbReference>
<dbReference type="Proteomes" id="UP000799536">
    <property type="component" value="Unassembled WGS sequence"/>
</dbReference>
<accession>A0A9P4JU64</accession>
<dbReference type="InterPro" id="IPR019585">
    <property type="entry name" value="Rpn7/CSN1"/>
</dbReference>
<dbReference type="FunFam" id="1.25.40.570:FF:000021">
    <property type="entry name" value="Putative proteasome regulatory particle subunit"/>
    <property type="match status" value="1"/>
</dbReference>
<dbReference type="PANTHER" id="PTHR14145">
    <property type="entry name" value="26S PROTESOME SUBUNIT 6"/>
    <property type="match status" value="1"/>
</dbReference>
<evidence type="ECO:0000313" key="5">
    <source>
        <dbReference type="Proteomes" id="UP000799536"/>
    </source>
</evidence>
<proteinExistence type="predicted"/>
<gene>
    <name evidence="4" type="ORF">GQ43DRAFT_477438</name>
</gene>
<dbReference type="GO" id="GO:0005838">
    <property type="term" value="C:proteasome regulatory particle"/>
    <property type="evidence" value="ECO:0007669"/>
    <property type="project" value="TreeGrafter"/>
</dbReference>